<dbReference type="eggNOG" id="COG0469">
    <property type="taxonomic scope" value="Bacteria"/>
</dbReference>
<keyword evidence="7" id="KW-0479">Metal-binding</keyword>
<evidence type="ECO:0000256" key="5">
    <source>
        <dbReference type="ARBA" id="ARBA00012142"/>
    </source>
</evidence>
<dbReference type="InterPro" id="IPR018209">
    <property type="entry name" value="Pyrv_Knase_AS"/>
</dbReference>
<name>A0A073CK80_PLAA1</name>
<dbReference type="EMBL" id="KU665237">
    <property type="protein sequence ID" value="AQY60413.1"/>
    <property type="molecule type" value="Genomic_DNA"/>
</dbReference>
<dbReference type="NCBIfam" id="NF004491">
    <property type="entry name" value="PRK05826.1"/>
    <property type="match status" value="1"/>
</dbReference>
<comment type="catalytic activity">
    <reaction evidence="15">
        <text>pyruvate + ATP = phosphoenolpyruvate + ADP + H(+)</text>
        <dbReference type="Rhea" id="RHEA:18157"/>
        <dbReference type="ChEBI" id="CHEBI:15361"/>
        <dbReference type="ChEBI" id="CHEBI:15378"/>
        <dbReference type="ChEBI" id="CHEBI:30616"/>
        <dbReference type="ChEBI" id="CHEBI:58702"/>
        <dbReference type="ChEBI" id="CHEBI:456216"/>
        <dbReference type="EC" id="2.7.1.40"/>
    </reaction>
</comment>
<dbReference type="GO" id="GO:0030955">
    <property type="term" value="F:potassium ion binding"/>
    <property type="evidence" value="ECO:0007669"/>
    <property type="project" value="UniProtKB-UniRule"/>
</dbReference>
<dbReference type="PANTHER" id="PTHR11817">
    <property type="entry name" value="PYRUVATE KINASE"/>
    <property type="match status" value="1"/>
</dbReference>
<accession>A0A073CK80</accession>
<keyword evidence="8" id="KW-0547">Nucleotide-binding</keyword>
<evidence type="ECO:0000256" key="4">
    <source>
        <dbReference type="ARBA" id="ARBA00008663"/>
    </source>
</evidence>
<dbReference type="NCBIfam" id="TIGR01064">
    <property type="entry name" value="pyruv_kin"/>
    <property type="match status" value="1"/>
</dbReference>
<evidence type="ECO:0000256" key="12">
    <source>
        <dbReference type="ARBA" id="ARBA00023152"/>
    </source>
</evidence>
<evidence type="ECO:0000313" key="19">
    <source>
        <dbReference type="EMBL" id="KEI68709.1"/>
    </source>
</evidence>
<evidence type="ECO:0000259" key="17">
    <source>
        <dbReference type="Pfam" id="PF02887"/>
    </source>
</evidence>
<keyword evidence="6 15" id="KW-0808">Transferase</keyword>
<evidence type="ECO:0000256" key="13">
    <source>
        <dbReference type="ARBA" id="ARBA00023317"/>
    </source>
</evidence>
<reference evidence="18" key="2">
    <citation type="journal article" date="2017" name="Front. Microbiol.">
        <title>Evolution of Anabaenopeptin Peptide Structural Variability in the Cyanobacterium Planktothrix.</title>
        <authorList>
            <person name="Entfellner E."/>
            <person name="Frei M."/>
            <person name="Christiansen G."/>
            <person name="Deng L."/>
            <person name="Blom J."/>
            <person name="Kurmayer R."/>
        </authorList>
    </citation>
    <scope>NUCLEOTIDE SEQUENCE</scope>
    <source>
        <strain evidence="18">NIVA-CYA 126/8</strain>
    </source>
</reference>
<dbReference type="Gene3D" id="3.40.1380.20">
    <property type="entry name" value="Pyruvate kinase, C-terminal domain"/>
    <property type="match status" value="1"/>
</dbReference>
<evidence type="ECO:0000256" key="1">
    <source>
        <dbReference type="ARBA" id="ARBA00001946"/>
    </source>
</evidence>
<organism evidence="19 20">
    <name type="scientific">Planktothrix agardhii (strain NIVA-CYA 126/8)</name>
    <dbReference type="NCBI Taxonomy" id="388467"/>
    <lineage>
        <taxon>Bacteria</taxon>
        <taxon>Bacillati</taxon>
        <taxon>Cyanobacteriota</taxon>
        <taxon>Cyanophyceae</taxon>
        <taxon>Oscillatoriophycideae</taxon>
        <taxon>Oscillatoriales</taxon>
        <taxon>Microcoleaceae</taxon>
        <taxon>Planktothrix</taxon>
    </lineage>
</organism>
<evidence type="ECO:0000256" key="3">
    <source>
        <dbReference type="ARBA" id="ARBA00004997"/>
    </source>
</evidence>
<evidence type="ECO:0000256" key="14">
    <source>
        <dbReference type="NCBIfam" id="TIGR01064"/>
    </source>
</evidence>
<reference evidence="19 20" key="1">
    <citation type="journal article" date="2014" name="Appl. Environ. Microbiol.">
        <title>Elucidation of insertion elements encoded on plasmids and in vitro construction of shuttle vectors from the toxic cyanobacterium Planktothrix.</title>
        <authorList>
            <person name="Christiansen G."/>
            <person name="Goesmann A."/>
            <person name="Kurmayer R."/>
        </authorList>
    </citation>
    <scope>NUCLEOTIDE SEQUENCE [LARGE SCALE GENOMIC DNA]</scope>
    <source>
        <strain evidence="19 20">NIVA-CYA 126/8</strain>
    </source>
</reference>
<dbReference type="Pfam" id="PF00224">
    <property type="entry name" value="PK"/>
    <property type="match status" value="1"/>
</dbReference>
<dbReference type="FunFam" id="3.20.20.60:FF:000025">
    <property type="entry name" value="Pyruvate kinase"/>
    <property type="match status" value="1"/>
</dbReference>
<keyword evidence="9 15" id="KW-0418">Kinase</keyword>
<evidence type="ECO:0000313" key="18">
    <source>
        <dbReference type="EMBL" id="AQY60413.1"/>
    </source>
</evidence>
<dbReference type="EC" id="2.7.1.40" evidence="5 14"/>
<sequence>MIKPLHHRTKIVATIGPASKSPEIIRQMVNAGMNVARLNFSHGSYEDHAEMVGLLRQVSKECNAPITLLQDLQGPKIRIGKLPSEEIELVQGELLTLVPLDNFDNQPNTAPIDYSYLAEEADLGAQVLLDDGLLELKIEEIQGNAVICRVIEGGILKSRKGVNLPSLILRLPSLTEKDQQDLDFGISQGVDWVSLSFVRRAEDVQALKALLIEKGASDIPVMAKIEKPQAIANLESIINECDGLMVARGDLGVEMSPEKVPLLQKQIIRMCNQRGIPVITATQMLDSMIHSARPTRAEASDVANAIIDGTDAVMLSGESAVGKFPVKAVQMLSRIASDVEPEIEFKNYPPVMSDETHALSEALNTIDKVLNLHCIVAYTSTGYTAILAAGERPKVPVIALTPNLKVYHRLNLVWGVKPILLEHQVDSFEGLIDLAQTKLLEGLLAQIGDKILIIGGVPTKKAKGTNFLKIHTIAD</sequence>
<dbReference type="EMBL" id="CM002803">
    <property type="protein sequence ID" value="KEI68709.1"/>
    <property type="molecule type" value="Genomic_DNA"/>
</dbReference>
<evidence type="ECO:0000256" key="7">
    <source>
        <dbReference type="ARBA" id="ARBA00022723"/>
    </source>
</evidence>
<dbReference type="AlphaFoldDB" id="A0A073CK80"/>
<dbReference type="SUPFAM" id="SSF52935">
    <property type="entry name" value="PK C-terminal domain-like"/>
    <property type="match status" value="1"/>
</dbReference>
<keyword evidence="13" id="KW-0670">Pyruvate</keyword>
<evidence type="ECO:0000256" key="2">
    <source>
        <dbReference type="ARBA" id="ARBA00001958"/>
    </source>
</evidence>
<dbReference type="InterPro" id="IPR011037">
    <property type="entry name" value="Pyrv_Knase-like_insert_dom_sf"/>
</dbReference>
<dbReference type="PATRIC" id="fig|388467.6.peg.3933"/>
<evidence type="ECO:0000256" key="11">
    <source>
        <dbReference type="ARBA" id="ARBA00022842"/>
    </source>
</evidence>
<evidence type="ECO:0000256" key="6">
    <source>
        <dbReference type="ARBA" id="ARBA00022679"/>
    </source>
</evidence>
<proteinExistence type="inferred from homology"/>
<dbReference type="SUPFAM" id="SSF51621">
    <property type="entry name" value="Phosphoenolpyruvate/pyruvate domain"/>
    <property type="match status" value="1"/>
</dbReference>
<evidence type="ECO:0000256" key="9">
    <source>
        <dbReference type="ARBA" id="ARBA00022777"/>
    </source>
</evidence>
<comment type="cofactor">
    <cofactor evidence="1">
        <name>Mg(2+)</name>
        <dbReference type="ChEBI" id="CHEBI:18420"/>
    </cofactor>
</comment>
<feature type="domain" description="Pyruvate kinase barrel" evidence="16">
    <location>
        <begin position="7"/>
        <end position="329"/>
    </location>
</feature>
<dbReference type="Gene3D" id="3.20.20.60">
    <property type="entry name" value="Phosphoenolpyruvate-binding domains"/>
    <property type="match status" value="1"/>
</dbReference>
<dbReference type="HOGENOM" id="CLU_015439_0_2_3"/>
<evidence type="ECO:0000259" key="16">
    <source>
        <dbReference type="Pfam" id="PF00224"/>
    </source>
</evidence>
<dbReference type="InterPro" id="IPR036918">
    <property type="entry name" value="Pyrv_Knase_C_sf"/>
</dbReference>
<dbReference type="PROSITE" id="PS00110">
    <property type="entry name" value="PYRUVATE_KINASE"/>
    <property type="match status" value="1"/>
</dbReference>
<keyword evidence="12 15" id="KW-0324">Glycolysis</keyword>
<dbReference type="RefSeq" id="WP_341271647.1">
    <property type="nucleotide sequence ID" value="NZ_CM002803.1"/>
</dbReference>
<evidence type="ECO:0000256" key="15">
    <source>
        <dbReference type="RuleBase" id="RU000504"/>
    </source>
</evidence>
<dbReference type="GO" id="GO:0000287">
    <property type="term" value="F:magnesium ion binding"/>
    <property type="evidence" value="ECO:0007669"/>
    <property type="project" value="UniProtKB-UniRule"/>
</dbReference>
<comment type="cofactor">
    <cofactor evidence="2">
        <name>K(+)</name>
        <dbReference type="ChEBI" id="CHEBI:29103"/>
    </cofactor>
</comment>
<keyword evidence="11 15" id="KW-0460">Magnesium</keyword>
<evidence type="ECO:0000256" key="10">
    <source>
        <dbReference type="ARBA" id="ARBA00022840"/>
    </source>
</evidence>
<dbReference type="NCBIfam" id="NF004978">
    <property type="entry name" value="PRK06354.1"/>
    <property type="match status" value="1"/>
</dbReference>
<dbReference type="GO" id="GO:0005524">
    <property type="term" value="F:ATP binding"/>
    <property type="evidence" value="ECO:0007669"/>
    <property type="project" value="UniProtKB-KW"/>
</dbReference>
<feature type="domain" description="Pyruvate kinase C-terminal" evidence="17">
    <location>
        <begin position="358"/>
        <end position="471"/>
    </location>
</feature>
<dbReference type="Proteomes" id="UP000027395">
    <property type="component" value="Chromosome"/>
</dbReference>
<dbReference type="InterPro" id="IPR015795">
    <property type="entry name" value="Pyrv_Knase_C"/>
</dbReference>
<dbReference type="InterPro" id="IPR015806">
    <property type="entry name" value="Pyrv_Knase_insert_dom_sf"/>
</dbReference>
<dbReference type="SUPFAM" id="SSF50800">
    <property type="entry name" value="PK beta-barrel domain-like"/>
    <property type="match status" value="1"/>
</dbReference>
<comment type="similarity">
    <text evidence="4 15">Belongs to the pyruvate kinase family.</text>
</comment>
<dbReference type="InterPro" id="IPR015793">
    <property type="entry name" value="Pyrv_Knase_brl"/>
</dbReference>
<dbReference type="InterPro" id="IPR015813">
    <property type="entry name" value="Pyrv/PenolPyrv_kinase-like_dom"/>
</dbReference>
<dbReference type="UniPathway" id="UPA00109">
    <property type="reaction ID" value="UER00188"/>
</dbReference>
<evidence type="ECO:0000256" key="8">
    <source>
        <dbReference type="ARBA" id="ARBA00022741"/>
    </source>
</evidence>
<protein>
    <recommendedName>
        <fullName evidence="5 14">Pyruvate kinase</fullName>
        <ecNumber evidence="5 14">2.7.1.40</ecNumber>
    </recommendedName>
</protein>
<gene>
    <name evidence="19" type="primary">pyk</name>
    <name evidence="19" type="ORF">A19Y_3993</name>
</gene>
<comment type="pathway">
    <text evidence="3 15">Carbohydrate degradation; glycolysis; pyruvate from D-glyceraldehyde 3-phosphate: step 5/5.</text>
</comment>
<dbReference type="GO" id="GO:0004743">
    <property type="term" value="F:pyruvate kinase activity"/>
    <property type="evidence" value="ECO:0007669"/>
    <property type="project" value="UniProtKB-UniRule"/>
</dbReference>
<dbReference type="InterPro" id="IPR040442">
    <property type="entry name" value="Pyrv_kinase-like_dom_sf"/>
</dbReference>
<keyword evidence="10" id="KW-0067">ATP-binding</keyword>
<dbReference type="STRING" id="388467.A19Y_3993"/>
<dbReference type="InterPro" id="IPR001697">
    <property type="entry name" value="Pyr_Knase"/>
</dbReference>
<dbReference type="GO" id="GO:0016301">
    <property type="term" value="F:kinase activity"/>
    <property type="evidence" value="ECO:0007669"/>
    <property type="project" value="UniProtKB-KW"/>
</dbReference>
<dbReference type="FunFam" id="2.40.33.10:FF:000001">
    <property type="entry name" value="Pyruvate kinase"/>
    <property type="match status" value="1"/>
</dbReference>
<dbReference type="Gene3D" id="2.40.33.10">
    <property type="entry name" value="PK beta-barrel domain-like"/>
    <property type="match status" value="1"/>
</dbReference>
<evidence type="ECO:0000313" key="20">
    <source>
        <dbReference type="Proteomes" id="UP000027395"/>
    </source>
</evidence>
<dbReference type="Pfam" id="PF02887">
    <property type="entry name" value="PK_C"/>
    <property type="match status" value="1"/>
</dbReference>
<dbReference type="PRINTS" id="PR01050">
    <property type="entry name" value="PYRUVTKNASE"/>
</dbReference>
<keyword evidence="20" id="KW-1185">Reference proteome</keyword>